<reference evidence="2 3" key="1">
    <citation type="submission" date="2018-03" db="EMBL/GenBank/DDBJ databases">
        <title>Ahniella affigens gen. nov., sp. nov., a gammaproteobacterium isolated from sandy soil near a stream.</title>
        <authorList>
            <person name="Ko Y."/>
            <person name="Kim J.-H."/>
        </authorList>
    </citation>
    <scope>NUCLEOTIDE SEQUENCE [LARGE SCALE GENOMIC DNA]</scope>
    <source>
        <strain evidence="2 3">D13</strain>
    </source>
</reference>
<accession>A0A2P1PVU5</accession>
<organism evidence="2 3">
    <name type="scientific">Ahniella affigens</name>
    <dbReference type="NCBI Taxonomy" id="2021234"/>
    <lineage>
        <taxon>Bacteria</taxon>
        <taxon>Pseudomonadati</taxon>
        <taxon>Pseudomonadota</taxon>
        <taxon>Gammaproteobacteria</taxon>
        <taxon>Lysobacterales</taxon>
        <taxon>Rhodanobacteraceae</taxon>
        <taxon>Ahniella</taxon>
    </lineage>
</organism>
<name>A0A2P1PVU5_9GAMM</name>
<gene>
    <name evidence="2" type="ORF">C7S18_18155</name>
</gene>
<dbReference type="OrthoDB" id="6196478at2"/>
<reference evidence="2 3" key="2">
    <citation type="submission" date="2018-03" db="EMBL/GenBank/DDBJ databases">
        <authorList>
            <person name="Keele B.F."/>
        </authorList>
    </citation>
    <scope>NUCLEOTIDE SEQUENCE [LARGE SCALE GENOMIC DNA]</scope>
    <source>
        <strain evidence="2 3">D13</strain>
    </source>
</reference>
<evidence type="ECO:0000313" key="3">
    <source>
        <dbReference type="Proteomes" id="UP000241074"/>
    </source>
</evidence>
<evidence type="ECO:0000256" key="1">
    <source>
        <dbReference type="SAM" id="SignalP"/>
    </source>
</evidence>
<dbReference type="Proteomes" id="UP000241074">
    <property type="component" value="Chromosome"/>
</dbReference>
<dbReference type="KEGG" id="xba:C7S18_18155"/>
<proteinExistence type="predicted"/>
<evidence type="ECO:0000313" key="2">
    <source>
        <dbReference type="EMBL" id="AVP98978.1"/>
    </source>
</evidence>
<dbReference type="RefSeq" id="WP_106892897.1">
    <property type="nucleotide sequence ID" value="NZ_CP027860.1"/>
</dbReference>
<dbReference type="AlphaFoldDB" id="A0A2P1PVU5"/>
<dbReference type="EMBL" id="CP027860">
    <property type="protein sequence ID" value="AVP98978.1"/>
    <property type="molecule type" value="Genomic_DNA"/>
</dbReference>
<keyword evidence="3" id="KW-1185">Reference proteome</keyword>
<keyword evidence="1" id="KW-0732">Signal</keyword>
<feature type="signal peptide" evidence="1">
    <location>
        <begin position="1"/>
        <end position="21"/>
    </location>
</feature>
<protein>
    <submittedName>
        <fullName evidence="2">Uncharacterized protein</fullName>
    </submittedName>
</protein>
<sequence>MKWMQNLLASAALLLAGSTQAASYTPESGFWWSPDEPGTGLSIEIEDDFVYVAAYLYDTQGFPYWYIGDGRIVENGSGVLSFTDNQVTSATGGQCLGCVWRAPTIFATGGAMSIVFDPADETRATLTWGGQVKTIRRLDYYDIGFGTDAENQRLLGEWQVILDFFNVGGTYANYPFVGDILIMDAIDRAPNPDLSIGCRPRNSLAAHCTSSDDAIHDIGAFYNSTDKRSYITVRDASNVYFTYVVYVGVHQFDGVVQAHASGQFSNNGTFYPVRGFRSASRAMVQTGRGPASIDKSAAPSGERSMMQQIMAGNGGVMPKGMTAAEVKAQFGIDVTAAAPIVNANTVRMEAKRQHAGN</sequence>
<feature type="chain" id="PRO_5015111018" evidence="1">
    <location>
        <begin position="22"/>
        <end position="357"/>
    </location>
</feature>